<proteinExistence type="predicted"/>
<feature type="transmembrane region" description="Helical" evidence="1">
    <location>
        <begin position="100"/>
        <end position="117"/>
    </location>
</feature>
<reference evidence="3 4" key="1">
    <citation type="journal article" date="2015" name="MBio">
        <title>Genome-Resolved Metagenomic Analysis Reveals Roles for Candidate Phyla and Other Microbial Community Members in Biogeochemical Transformations in Oil Reservoirs.</title>
        <authorList>
            <person name="Hu P."/>
            <person name="Tom L."/>
            <person name="Singh A."/>
            <person name="Thomas B.C."/>
            <person name="Baker B.J."/>
            <person name="Piceno Y.M."/>
            <person name="Andersen G.L."/>
            <person name="Banfield J.F."/>
        </authorList>
    </citation>
    <scope>NUCLEOTIDE SEQUENCE [LARGE SCALE GENOMIC DNA]</scope>
    <source>
        <strain evidence="3">46_16</strain>
    </source>
</reference>
<keyword evidence="1" id="KW-0472">Membrane</keyword>
<keyword evidence="1" id="KW-1133">Transmembrane helix</keyword>
<feature type="domain" description="Glycosyltransferase RgtA/B/C/D-like" evidence="2">
    <location>
        <begin position="72"/>
        <end position="230"/>
    </location>
</feature>
<feature type="transmembrane region" description="Helical" evidence="1">
    <location>
        <begin position="580"/>
        <end position="598"/>
    </location>
</feature>
<dbReference type="AlphaFoldDB" id="A0A101FY70"/>
<feature type="transmembrane region" description="Helical" evidence="1">
    <location>
        <begin position="189"/>
        <end position="206"/>
    </location>
</feature>
<evidence type="ECO:0000259" key="2">
    <source>
        <dbReference type="Pfam" id="PF13231"/>
    </source>
</evidence>
<evidence type="ECO:0000313" key="4">
    <source>
        <dbReference type="Proteomes" id="UP000064249"/>
    </source>
</evidence>
<feature type="transmembrane region" description="Helical" evidence="1">
    <location>
        <begin position="307"/>
        <end position="328"/>
    </location>
</feature>
<feature type="transmembrane region" description="Helical" evidence="1">
    <location>
        <begin position="427"/>
        <end position="447"/>
    </location>
</feature>
<gene>
    <name evidence="3" type="ORF">XD73_0508</name>
</gene>
<feature type="transmembrane region" description="Helical" evidence="1">
    <location>
        <begin position="218"/>
        <end position="240"/>
    </location>
</feature>
<dbReference type="InterPro" id="IPR019962">
    <property type="entry name" value="CHP03663"/>
</dbReference>
<dbReference type="Pfam" id="PF13231">
    <property type="entry name" value="PMT_2"/>
    <property type="match status" value="1"/>
</dbReference>
<feature type="transmembrane region" description="Helical" evidence="1">
    <location>
        <begin position="377"/>
        <end position="407"/>
    </location>
</feature>
<dbReference type="PANTHER" id="PTHR41710:SF2">
    <property type="entry name" value="GLYCOSYL TRANSFERASE FAMILY 39_83 DOMAIN-CONTAINING PROTEIN"/>
    <property type="match status" value="1"/>
</dbReference>
<dbReference type="PANTHER" id="PTHR41710">
    <property type="entry name" value="GLYCOSYL TRANSFERASE, FAMILY 39"/>
    <property type="match status" value="1"/>
</dbReference>
<feature type="transmembrane region" description="Helical" evidence="1">
    <location>
        <begin position="348"/>
        <end position="365"/>
    </location>
</feature>
<comment type="caution">
    <text evidence="3">The sequence shown here is derived from an EMBL/GenBank/DDBJ whole genome shotgun (WGS) entry which is preliminary data.</text>
</comment>
<evidence type="ECO:0000256" key="1">
    <source>
        <dbReference type="SAM" id="Phobius"/>
    </source>
</evidence>
<accession>A0A101FY70</accession>
<dbReference type="EMBL" id="LGFU01000016">
    <property type="protein sequence ID" value="KUK46621.1"/>
    <property type="molecule type" value="Genomic_DNA"/>
</dbReference>
<protein>
    <submittedName>
        <fullName evidence="3">Putative membrane protein</fullName>
    </submittedName>
</protein>
<evidence type="ECO:0000313" key="3">
    <source>
        <dbReference type="EMBL" id="KUK46621.1"/>
    </source>
</evidence>
<feature type="transmembrane region" description="Helical" evidence="1">
    <location>
        <begin position="123"/>
        <end position="140"/>
    </location>
</feature>
<keyword evidence="1" id="KW-0812">Transmembrane</keyword>
<organism evidence="3 4">
    <name type="scientific">Anaerolinea thermophila</name>
    <dbReference type="NCBI Taxonomy" id="167964"/>
    <lineage>
        <taxon>Bacteria</taxon>
        <taxon>Bacillati</taxon>
        <taxon>Chloroflexota</taxon>
        <taxon>Anaerolineae</taxon>
        <taxon>Anaerolineales</taxon>
        <taxon>Anaerolineaceae</taxon>
        <taxon>Anaerolinea</taxon>
    </lineage>
</organism>
<feature type="transmembrane region" description="Helical" evidence="1">
    <location>
        <begin position="478"/>
        <end position="498"/>
    </location>
</feature>
<feature type="transmembrane region" description="Helical" evidence="1">
    <location>
        <begin position="504"/>
        <end position="527"/>
    </location>
</feature>
<feature type="transmembrane region" description="Helical" evidence="1">
    <location>
        <begin position="147"/>
        <end position="164"/>
    </location>
</feature>
<feature type="transmembrane region" description="Helical" evidence="1">
    <location>
        <begin position="539"/>
        <end position="560"/>
    </location>
</feature>
<dbReference type="InterPro" id="IPR038731">
    <property type="entry name" value="RgtA/B/C-like"/>
</dbReference>
<feature type="transmembrane region" description="Helical" evidence="1">
    <location>
        <begin position="610"/>
        <end position="628"/>
    </location>
</feature>
<feature type="transmembrane region" description="Helical" evidence="1">
    <location>
        <begin position="277"/>
        <end position="295"/>
    </location>
</feature>
<dbReference type="Proteomes" id="UP000064249">
    <property type="component" value="Unassembled WGS sequence"/>
</dbReference>
<name>A0A101FY70_9CHLR</name>
<feature type="transmembrane region" description="Helical" evidence="1">
    <location>
        <begin position="21"/>
        <end position="39"/>
    </location>
</feature>
<sequence>MENIFHTRDKTGKTTFGKLSWYSILIIVIILAAILTRFINLGDRVMSHDEVNHVVPSYDFYTGAGYRHDPISHGPLQFHLIAFSYFLFGDSDFTSRIPHALASVATILFVLFAYRKYFGKSGATISAILLLISPLLMFYGRYARNEALVALFLVIIVYAIMRYFDKRDTRSLYILTIALSFYYTSKETAYIHTALLMIFLFFKMLVEIIPAKLIQRKTYIMNFLLIVVIVITLGASIYLFRNTDFASIDNNAVAIQNSPSLTLQTRVYYLFADFKTLLPGIIPLVIGILLIAILRKSLRWDLLSNSPSFNILILLIVLVLPLLAAFPVRFCGIDPILYTSSTSNYLDLIFIVYLGVISMLLASAWNPRHWWKYMVVFYSIFFLFYTTFLTNMQGSLTGVVGSLGYWLNQQDVNRGNQPLYYYALLQLPFYEFLALAGSLLAVILSIFKKKPAEMAEQAQSEQSDSVEANEIQPIKTKLSITTLLLFWGISSLIAFTIAGEKMPWLTVQIAVPFLLLAGKGLGTYIDSIVWKERTPRDHFIALAVSLFILLVAFSMIGTLLGNEPPFQGKTQAQLQTTYRFIFECFLLVALIATHHYLLKKQQTKRLQSKYFILALFTILGVLTGQSALRASFVNYNYPTEYLVYAHAAPGPKEILDQVEEISKRTTGGLDIRVAYDNHSLYPFWWYFRNYPNRIAYLENPTRSLEDVPIILAGQENYGSVEPIIRNNYYTFEYYRLWWPNQDYFNLTSERITNTLGSADMRQALLDIWLKRDYSQYADVTNNGFLSLSSWSPAEKMRMYIRKDIAEQMWEFVSEDKLTQTPIADAWDEITTILYPNQFFGRG</sequence>